<evidence type="ECO:0000259" key="2">
    <source>
        <dbReference type="Pfam" id="PF00496"/>
    </source>
</evidence>
<gene>
    <name evidence="3" type="ORF">I6I10_11390</name>
    <name evidence="4" type="ORF">I6J21_04735</name>
</gene>
<dbReference type="GO" id="GO:0015833">
    <property type="term" value="P:peptide transport"/>
    <property type="evidence" value="ECO:0007669"/>
    <property type="project" value="TreeGrafter"/>
</dbReference>
<proteinExistence type="predicted"/>
<evidence type="ECO:0000313" key="5">
    <source>
        <dbReference type="Proteomes" id="UP000596145"/>
    </source>
</evidence>
<dbReference type="OrthoDB" id="9803988at2"/>
<dbReference type="AlphaFoldDB" id="A0A7T4EET1"/>
<feature type="signal peptide" evidence="1">
    <location>
        <begin position="1"/>
        <end position="23"/>
    </location>
</feature>
<dbReference type="InterPro" id="IPR000914">
    <property type="entry name" value="SBP_5_dom"/>
</dbReference>
<sequence>MRAFLIALGLSAGLILTSCQANPGPPPVAEPEVDVRGGEAPANPVVPVEQTPGRTQITVGIDAIKAGFNPHLRADESAFTQSLAALVLPSAFIDGEMNADLLVSAEPVEPVGEVKQTIRYVIAPAAQWSDGTPITGADFRYLWENMVSTPGVIGAAGYQAISGIRVLDGGKTVEVDFSHPYVQWKQLFDNMLPSHLFVNDTVPFNQVLISSIPASAGKYMLKTVDRGRGVVTLNRNDRYWGAHPAEVDILAFQEVRDRTYQLMRSGAVSYSDVAPEETTVDVATLMNETQVRVRDREARLSLVFNMDSPAITTPEQRTVVANAMDPHLLAKIALGRSSHLHVFDPMKRNPHVEEKPDSVGTDFVSTRIDVAADSRDSQAATLAQAVVDTLNNKGFVAKLVQGDPQTTQADIFVAWERTGDSIAQISRYQCDSPSNLSGFCDERVDFAFRQFMTGERASVEEKVDQIERNQVVSVPIVADTRVDILTPQITTPAASLDQWPVLFAAGSIPTAPEWRKL</sequence>
<dbReference type="PANTHER" id="PTHR30290:SF65">
    <property type="entry name" value="MONOACYL PHOSPHATIDYLINOSITOL TETRAMANNOSIDE-BINDING PROTEIN LPQW-RELATED"/>
    <property type="match status" value="1"/>
</dbReference>
<dbReference type="Pfam" id="PF00496">
    <property type="entry name" value="SBP_bac_5"/>
    <property type="match status" value="1"/>
</dbReference>
<feature type="domain" description="Solute-binding protein family 5" evidence="2">
    <location>
        <begin position="115"/>
        <end position="343"/>
    </location>
</feature>
<evidence type="ECO:0000256" key="1">
    <source>
        <dbReference type="SAM" id="SignalP"/>
    </source>
</evidence>
<dbReference type="RefSeq" id="WP_005391920.1">
    <property type="nucleotide sequence ID" value="NZ_CP066007.1"/>
</dbReference>
<dbReference type="EMBL" id="CP066007">
    <property type="protein sequence ID" value="QQB46043.1"/>
    <property type="molecule type" value="Genomic_DNA"/>
</dbReference>
<reference evidence="3 5" key="1">
    <citation type="submission" date="2020-12" db="EMBL/GenBank/DDBJ databases">
        <title>FDA dAtabase for Regulatory Grade micrObial Sequences (FDA-ARGOS): Supporting development and validation of Infectious Disease Dx tests.</title>
        <authorList>
            <person name="Sproer C."/>
            <person name="Gronow S."/>
            <person name="Severitt S."/>
            <person name="Schroder I."/>
            <person name="Tallon L."/>
            <person name="Sadzewicz L."/>
            <person name="Zhao X."/>
            <person name="Boylan J."/>
            <person name="Ott S."/>
            <person name="Bowen H."/>
            <person name="Vavikolanu K."/>
            <person name="Mehta A."/>
            <person name="Aluvathingal J."/>
            <person name="Nadendla S."/>
            <person name="Lowell S."/>
            <person name="Myers T."/>
            <person name="Yan Y."/>
            <person name="Sichtig H."/>
        </authorList>
    </citation>
    <scope>NUCLEOTIDE SEQUENCE [LARGE SCALE GENOMIC DNA]</scope>
    <source>
        <strain evidence="3 5">FDAARGOS_1053</strain>
        <strain evidence="4">FDAARGOS_1191</strain>
    </source>
</reference>
<protein>
    <submittedName>
        <fullName evidence="3">ABC transporter family substrate-binding protein</fullName>
    </submittedName>
</protein>
<dbReference type="GeneID" id="92759702"/>
<dbReference type="PROSITE" id="PS51257">
    <property type="entry name" value="PROKAR_LIPOPROTEIN"/>
    <property type="match status" value="1"/>
</dbReference>
<organism evidence="3 5">
    <name type="scientific">Corynebacterium glucuronolyticum</name>
    <dbReference type="NCBI Taxonomy" id="39791"/>
    <lineage>
        <taxon>Bacteria</taxon>
        <taxon>Bacillati</taxon>
        <taxon>Actinomycetota</taxon>
        <taxon>Actinomycetes</taxon>
        <taxon>Mycobacteriales</taxon>
        <taxon>Corynebacteriaceae</taxon>
        <taxon>Corynebacterium</taxon>
    </lineage>
</organism>
<dbReference type="EMBL" id="CP069534">
    <property type="protein sequence ID" value="QRP71446.1"/>
    <property type="molecule type" value="Genomic_DNA"/>
</dbReference>
<evidence type="ECO:0000313" key="3">
    <source>
        <dbReference type="EMBL" id="QQB46043.1"/>
    </source>
</evidence>
<dbReference type="Gene3D" id="3.10.105.10">
    <property type="entry name" value="Dipeptide-binding Protein, Domain 3"/>
    <property type="match status" value="1"/>
</dbReference>
<accession>A0A7T4EET1</accession>
<dbReference type="Proteomes" id="UP000617681">
    <property type="component" value="Chromosome"/>
</dbReference>
<dbReference type="CDD" id="cd08501">
    <property type="entry name" value="PBP2_Lpqw"/>
    <property type="match status" value="1"/>
</dbReference>
<name>A0A7T4EET1_9CORY</name>
<dbReference type="SUPFAM" id="SSF53850">
    <property type="entry name" value="Periplasmic binding protein-like II"/>
    <property type="match status" value="1"/>
</dbReference>
<dbReference type="InterPro" id="IPR039424">
    <property type="entry name" value="SBP_5"/>
</dbReference>
<evidence type="ECO:0000313" key="4">
    <source>
        <dbReference type="EMBL" id="QRP71446.1"/>
    </source>
</evidence>
<feature type="chain" id="PRO_5038401363" evidence="1">
    <location>
        <begin position="24"/>
        <end position="517"/>
    </location>
</feature>
<keyword evidence="1" id="KW-0732">Signal</keyword>
<dbReference type="Proteomes" id="UP000596145">
    <property type="component" value="Chromosome"/>
</dbReference>
<dbReference type="PANTHER" id="PTHR30290">
    <property type="entry name" value="PERIPLASMIC BINDING COMPONENT OF ABC TRANSPORTER"/>
    <property type="match status" value="1"/>
</dbReference>
<dbReference type="GO" id="GO:1904680">
    <property type="term" value="F:peptide transmembrane transporter activity"/>
    <property type="evidence" value="ECO:0007669"/>
    <property type="project" value="TreeGrafter"/>
</dbReference>
<dbReference type="Gene3D" id="3.90.76.10">
    <property type="entry name" value="Dipeptide-binding Protein, Domain 1"/>
    <property type="match status" value="1"/>
</dbReference>